<sequence length="338" mass="37107">MKQQVAVFLLCLTWLAGAAHASRQVVDDAGNTVTVPDTVTHIADGWFAHHSMLMTLGVGNEIVATVNHPDSHPWMFKIDPALNQALQVHGITFNSESLVTRHTDVLFVAKGNPDVAGYRQAGIPTLEMAFTDYPSMARSITTTANVIGTATARARAQAWVNYLHQTVASISAKTATLTDAQRPRVLHIQSLNPLKVDGSGTLIDTWIHLAGGRNAAAEVKGNMKEVSPEMVLYWQPDVIILGQGCGDFAHSRYASLFAGLNAVKQGRVWQNPAGVFPWDRYGTESALQIQWAAHKLHPELFTATNMAQITQDFYQRFFDYTLTTAQAQRILHAQPPEK</sequence>
<dbReference type="AlphaFoldDB" id="A0A317PPK6"/>
<feature type="chain" id="PRO_5016452460" evidence="1">
    <location>
        <begin position="22"/>
        <end position="338"/>
    </location>
</feature>
<gene>
    <name evidence="3" type="ORF">DES37_11864</name>
</gene>
<dbReference type="Gene3D" id="1.20.58.2180">
    <property type="match status" value="1"/>
</dbReference>
<feature type="signal peptide" evidence="1">
    <location>
        <begin position="1"/>
        <end position="21"/>
    </location>
</feature>
<dbReference type="Gene3D" id="3.40.50.1980">
    <property type="entry name" value="Nitrogenase molybdenum iron protein domain"/>
    <property type="match status" value="2"/>
</dbReference>
<dbReference type="SUPFAM" id="SSF53807">
    <property type="entry name" value="Helical backbone' metal receptor"/>
    <property type="match status" value="1"/>
</dbReference>
<comment type="caution">
    <text evidence="3">The sequence shown here is derived from an EMBL/GenBank/DDBJ whole genome shotgun (WGS) entry which is preliminary data.</text>
</comment>
<feature type="domain" description="Fe/B12 periplasmic-binding" evidence="2">
    <location>
        <begin position="41"/>
        <end position="304"/>
    </location>
</feature>
<proteinExistence type="predicted"/>
<evidence type="ECO:0000256" key="1">
    <source>
        <dbReference type="SAM" id="SignalP"/>
    </source>
</evidence>
<evidence type="ECO:0000313" key="4">
    <source>
        <dbReference type="Proteomes" id="UP000246744"/>
    </source>
</evidence>
<organism evidence="3 4">
    <name type="scientific">Mangrovibacter plantisponsor</name>
    <dbReference type="NCBI Taxonomy" id="451513"/>
    <lineage>
        <taxon>Bacteria</taxon>
        <taxon>Pseudomonadati</taxon>
        <taxon>Pseudomonadota</taxon>
        <taxon>Gammaproteobacteria</taxon>
        <taxon>Enterobacterales</taxon>
        <taxon>Enterobacteriaceae</taxon>
        <taxon>Mangrovibacter</taxon>
    </lineage>
</organism>
<dbReference type="EMBL" id="QGTS01000018">
    <property type="protein sequence ID" value="PWW02709.1"/>
    <property type="molecule type" value="Genomic_DNA"/>
</dbReference>
<name>A0A317PPK6_9ENTR</name>
<evidence type="ECO:0000259" key="2">
    <source>
        <dbReference type="PROSITE" id="PS50983"/>
    </source>
</evidence>
<protein>
    <submittedName>
        <fullName evidence="3">Iron complex transport system substrate-binding protein</fullName>
    </submittedName>
</protein>
<dbReference type="PANTHER" id="PTHR30535:SF34">
    <property type="entry name" value="MOLYBDATE-BINDING PROTEIN MOLA"/>
    <property type="match status" value="1"/>
</dbReference>
<dbReference type="Pfam" id="PF01497">
    <property type="entry name" value="Peripla_BP_2"/>
    <property type="match status" value="1"/>
</dbReference>
<dbReference type="PANTHER" id="PTHR30535">
    <property type="entry name" value="VITAMIN B12-BINDING PROTEIN"/>
    <property type="match status" value="1"/>
</dbReference>
<dbReference type="Proteomes" id="UP000246744">
    <property type="component" value="Unassembled WGS sequence"/>
</dbReference>
<dbReference type="PROSITE" id="PS50983">
    <property type="entry name" value="FE_B12_PBP"/>
    <property type="match status" value="1"/>
</dbReference>
<accession>A0A317PPK6</accession>
<keyword evidence="4" id="KW-1185">Reference proteome</keyword>
<keyword evidence="1" id="KW-0732">Signal</keyword>
<dbReference type="RefSeq" id="WP_110027935.1">
    <property type="nucleotide sequence ID" value="NZ_QGTS01000018.1"/>
</dbReference>
<reference evidence="3 4" key="1">
    <citation type="submission" date="2018-05" db="EMBL/GenBank/DDBJ databases">
        <title>Genomic Encyclopedia of Type Strains, Phase IV (KMG-IV): sequencing the most valuable type-strain genomes for metagenomic binning, comparative biology and taxonomic classification.</title>
        <authorList>
            <person name="Goeker M."/>
        </authorList>
    </citation>
    <scope>NUCLEOTIDE SEQUENCE [LARGE SCALE GENOMIC DNA]</scope>
    <source>
        <strain evidence="3 4">DSM 19579</strain>
    </source>
</reference>
<dbReference type="OrthoDB" id="9775594at2"/>
<dbReference type="InterPro" id="IPR050902">
    <property type="entry name" value="ABC_Transporter_SBP"/>
</dbReference>
<evidence type="ECO:0000313" key="3">
    <source>
        <dbReference type="EMBL" id="PWW02709.1"/>
    </source>
</evidence>
<dbReference type="InterPro" id="IPR002491">
    <property type="entry name" value="ABC_transptr_periplasmic_BD"/>
</dbReference>